<organism evidence="2">
    <name type="scientific">Arabidopsis lyrata subsp. lyrata</name>
    <name type="common">Lyre-leaved rock-cress</name>
    <dbReference type="NCBI Taxonomy" id="81972"/>
    <lineage>
        <taxon>Eukaryota</taxon>
        <taxon>Viridiplantae</taxon>
        <taxon>Streptophyta</taxon>
        <taxon>Embryophyta</taxon>
        <taxon>Tracheophyta</taxon>
        <taxon>Spermatophyta</taxon>
        <taxon>Magnoliopsida</taxon>
        <taxon>eudicotyledons</taxon>
        <taxon>Gunneridae</taxon>
        <taxon>Pentapetalae</taxon>
        <taxon>rosids</taxon>
        <taxon>malvids</taxon>
        <taxon>Brassicales</taxon>
        <taxon>Brassicaceae</taxon>
        <taxon>Camelineae</taxon>
        <taxon>Arabidopsis</taxon>
    </lineage>
</organism>
<gene>
    <name evidence="1" type="ORF">ARALYDRAFT_685890</name>
</gene>
<keyword evidence="2" id="KW-1185">Reference proteome</keyword>
<reference evidence="2" key="1">
    <citation type="journal article" date="2011" name="Nat. Genet.">
        <title>The Arabidopsis lyrata genome sequence and the basis of rapid genome size change.</title>
        <authorList>
            <person name="Hu T.T."/>
            <person name="Pattyn P."/>
            <person name="Bakker E.G."/>
            <person name="Cao J."/>
            <person name="Cheng J.-F."/>
            <person name="Clark R.M."/>
            <person name="Fahlgren N."/>
            <person name="Fawcett J.A."/>
            <person name="Grimwood J."/>
            <person name="Gundlach H."/>
            <person name="Haberer G."/>
            <person name="Hollister J.D."/>
            <person name="Ossowski S."/>
            <person name="Ottilar R.P."/>
            <person name="Salamov A.A."/>
            <person name="Schneeberger K."/>
            <person name="Spannagl M."/>
            <person name="Wang X."/>
            <person name="Yang L."/>
            <person name="Nasrallah M.E."/>
            <person name="Bergelson J."/>
            <person name="Carrington J.C."/>
            <person name="Gaut B.S."/>
            <person name="Schmutz J."/>
            <person name="Mayer K.F.X."/>
            <person name="Van de Peer Y."/>
            <person name="Grigoriev I.V."/>
            <person name="Nordborg M."/>
            <person name="Weigel D."/>
            <person name="Guo Y.-L."/>
        </authorList>
    </citation>
    <scope>NUCLEOTIDE SEQUENCE [LARGE SCALE GENOMIC DNA]</scope>
    <source>
        <strain evidence="2">cv. MN47</strain>
    </source>
</reference>
<name>D7MKQ7_ARALL</name>
<accession>D7MKQ7</accession>
<evidence type="ECO:0000313" key="1">
    <source>
        <dbReference type="EMBL" id="EFH41029.1"/>
    </source>
</evidence>
<sequence length="141" mass="16914">MMKRRSRENNYNISSQRRRYREISTREKSRYINIPLDITVEILKFDRGCSMTHPQQRCDVQIIFHYQSDKSSFFIFAHPQNTDQEFVSIPGLTVDSYGYVRDDLFNHVFVFGYDPVKNRYKVVCLITKSEELENTFFLFSN</sequence>
<dbReference type="HOGENOM" id="CLU_1827955_0_0_1"/>
<evidence type="ECO:0000313" key="2">
    <source>
        <dbReference type="Proteomes" id="UP000008694"/>
    </source>
</evidence>
<dbReference type="AlphaFoldDB" id="D7MKQ7"/>
<dbReference type="Proteomes" id="UP000008694">
    <property type="component" value="Unassembled WGS sequence"/>
</dbReference>
<dbReference type="Gramene" id="Al_scaffold_0008_2710">
    <property type="protein sequence ID" value="Al_scaffold_0008_2710"/>
    <property type="gene ID" value="Al_scaffold_0008_2710"/>
</dbReference>
<protein>
    <submittedName>
        <fullName evidence="1">Predicted protein</fullName>
    </submittedName>
</protein>
<proteinExistence type="predicted"/>
<dbReference type="EMBL" id="GL348720">
    <property type="protein sequence ID" value="EFH41029.1"/>
    <property type="molecule type" value="Genomic_DNA"/>
</dbReference>